<comment type="catalytic activity">
    <reaction evidence="3">
        <text>3-(methylsulfanyl)propanoate + ATP + CoA = 3-(methylsulfanyl)propanoyl-CoA + AMP + diphosphate</text>
        <dbReference type="Rhea" id="RHEA:43052"/>
        <dbReference type="ChEBI" id="CHEBI:30616"/>
        <dbReference type="ChEBI" id="CHEBI:33019"/>
        <dbReference type="ChEBI" id="CHEBI:49016"/>
        <dbReference type="ChEBI" id="CHEBI:57287"/>
        <dbReference type="ChEBI" id="CHEBI:82815"/>
        <dbReference type="ChEBI" id="CHEBI:456215"/>
        <dbReference type="EC" id="6.2.1.44"/>
    </reaction>
    <physiologicalReaction direction="left-to-right" evidence="3">
        <dbReference type="Rhea" id="RHEA:43053"/>
    </physiologicalReaction>
</comment>
<keyword evidence="9" id="KW-1185">Reference proteome</keyword>
<evidence type="ECO:0000313" key="8">
    <source>
        <dbReference type="EMBL" id="SIT17990.1"/>
    </source>
</evidence>
<reference evidence="8 9" key="1">
    <citation type="submission" date="2017-01" db="EMBL/GenBank/DDBJ databases">
        <authorList>
            <person name="Mah S.A."/>
            <person name="Swanson W.J."/>
            <person name="Moy G.W."/>
            <person name="Vacquier V.D."/>
        </authorList>
    </citation>
    <scope>NUCLEOTIDE SEQUENCE [LARGE SCALE GENOMIC DNA]</scope>
    <source>
        <strain evidence="8 9">DSM 26375</strain>
    </source>
</reference>
<dbReference type="Gene3D" id="3.30.300.30">
    <property type="match status" value="1"/>
</dbReference>
<evidence type="ECO:0000256" key="3">
    <source>
        <dbReference type="ARBA" id="ARBA00051915"/>
    </source>
</evidence>
<dbReference type="SUPFAM" id="SSF56801">
    <property type="entry name" value="Acetyl-CoA synthetase-like"/>
    <property type="match status" value="1"/>
</dbReference>
<dbReference type="InterPro" id="IPR020845">
    <property type="entry name" value="AMP-binding_CS"/>
</dbReference>
<dbReference type="OrthoDB" id="9803968at2"/>
<feature type="domain" description="AMP-dependent synthetase/ligase" evidence="6">
    <location>
        <begin position="9"/>
        <end position="357"/>
    </location>
</feature>
<evidence type="ECO:0000256" key="2">
    <source>
        <dbReference type="ARBA" id="ARBA00022598"/>
    </source>
</evidence>
<dbReference type="InterPro" id="IPR000873">
    <property type="entry name" value="AMP-dep_synth/lig_dom"/>
</dbReference>
<sequence length="494" mass="53545">MNIATWLYQTARAWPLRPAVIDGGALKHDYAGLLQAVCDRAADLTARGIGPGDRVAIFARNAPEYIEALHSVWWVGAVVVPVNHKLHPREAEWIVDHSGARLVLTDGGDVFDGRAELALAAPVARGAPITPPAVQGAADLGWLFYTSGTTGRPKGVMLTHDNLIQMSLSYATDVDRPQRGDHMLYAAPMSHGAGLYMFAQIRAAGAHVVPLSRGFDSAEIHDLAGRLGGLVMFAAPTMVKRLITLARETGWDGTGVRTIIYGGGPMYAADIDEALAQFGPRFVQIYGQGESPMTISYLSRDLVADTTHPRWRDRRASVGVAQGACELAILGPDDAPLPAGETGEICVQAPTVMKGYWQNPQASAETLRGGWLHTGDLGHMDADGFLYLTDRSKDVIISGGTNIYPREVEEVLLRHPAVFEVAVVGEPDPDWGEQVVAFVVFAPGKAADQATLDRWCKDNIAGFKRPKRYEIADALPKNSYGKVLKTELRIWLKR</sequence>
<dbReference type="Proteomes" id="UP000186141">
    <property type="component" value="Unassembled WGS sequence"/>
</dbReference>
<dbReference type="GO" id="GO:0016877">
    <property type="term" value="F:ligase activity, forming carbon-sulfur bonds"/>
    <property type="evidence" value="ECO:0007669"/>
    <property type="project" value="UniProtKB-ARBA"/>
</dbReference>
<accession>A0A1N7Q517</accession>
<dbReference type="EMBL" id="FTOT01000007">
    <property type="protein sequence ID" value="SIT17990.1"/>
    <property type="molecule type" value="Genomic_DNA"/>
</dbReference>
<dbReference type="PANTHER" id="PTHR43767">
    <property type="entry name" value="LONG-CHAIN-FATTY-ACID--COA LIGASE"/>
    <property type="match status" value="1"/>
</dbReference>
<evidence type="ECO:0000313" key="9">
    <source>
        <dbReference type="Proteomes" id="UP000186141"/>
    </source>
</evidence>
<dbReference type="InterPro" id="IPR050237">
    <property type="entry name" value="ATP-dep_AMP-bd_enzyme"/>
</dbReference>
<evidence type="ECO:0000256" key="1">
    <source>
        <dbReference type="ARBA" id="ARBA00006432"/>
    </source>
</evidence>
<evidence type="ECO:0000256" key="5">
    <source>
        <dbReference type="ARBA" id="ARBA00067668"/>
    </source>
</evidence>
<evidence type="ECO:0000256" key="4">
    <source>
        <dbReference type="ARBA" id="ARBA00066616"/>
    </source>
</evidence>
<dbReference type="PANTHER" id="PTHR43767:SF7">
    <property type="entry name" value="MEDIUM_LONG-CHAIN-FATTY-ACID--COA LIGASE FADD8"/>
    <property type="match status" value="1"/>
</dbReference>
<comment type="similarity">
    <text evidence="1">Belongs to the ATP-dependent AMP-binding enzyme family.</text>
</comment>
<dbReference type="PROSITE" id="PS00455">
    <property type="entry name" value="AMP_BINDING"/>
    <property type="match status" value="1"/>
</dbReference>
<evidence type="ECO:0000259" key="6">
    <source>
        <dbReference type="Pfam" id="PF00501"/>
    </source>
</evidence>
<dbReference type="Pfam" id="PF13193">
    <property type="entry name" value="AMP-binding_C"/>
    <property type="match status" value="1"/>
</dbReference>
<dbReference type="InterPro" id="IPR045851">
    <property type="entry name" value="AMP-bd_C_sf"/>
</dbReference>
<dbReference type="Gene3D" id="3.40.50.12780">
    <property type="entry name" value="N-terminal domain of ligase-like"/>
    <property type="match status" value="1"/>
</dbReference>
<dbReference type="InterPro" id="IPR025110">
    <property type="entry name" value="AMP-bd_C"/>
</dbReference>
<dbReference type="Pfam" id="PF00501">
    <property type="entry name" value="AMP-binding"/>
    <property type="match status" value="1"/>
</dbReference>
<keyword evidence="2 8" id="KW-0436">Ligase</keyword>
<gene>
    <name evidence="8" type="ORF">SAMN05421774_107103</name>
</gene>
<dbReference type="STRING" id="1086013.SAMN05421774_107103"/>
<dbReference type="RefSeq" id="WP_076533175.1">
    <property type="nucleotide sequence ID" value="NZ_BMEH01000007.1"/>
</dbReference>
<name>A0A1N7Q517_9RHOB</name>
<feature type="domain" description="AMP-binding enzyme C-terminal" evidence="7">
    <location>
        <begin position="407"/>
        <end position="482"/>
    </location>
</feature>
<dbReference type="InterPro" id="IPR042099">
    <property type="entry name" value="ANL_N_sf"/>
</dbReference>
<evidence type="ECO:0000259" key="7">
    <source>
        <dbReference type="Pfam" id="PF13193"/>
    </source>
</evidence>
<dbReference type="FunFam" id="3.30.300.30:FF:000008">
    <property type="entry name" value="2,3-dihydroxybenzoate-AMP ligase"/>
    <property type="match status" value="1"/>
</dbReference>
<dbReference type="EC" id="6.2.1.44" evidence="4"/>
<organism evidence="8 9">
    <name type="scientific">Gemmobacter megaterium</name>
    <dbReference type="NCBI Taxonomy" id="1086013"/>
    <lineage>
        <taxon>Bacteria</taxon>
        <taxon>Pseudomonadati</taxon>
        <taxon>Pseudomonadota</taxon>
        <taxon>Alphaproteobacteria</taxon>
        <taxon>Rhodobacterales</taxon>
        <taxon>Paracoccaceae</taxon>
        <taxon>Gemmobacter</taxon>
    </lineage>
</organism>
<protein>
    <recommendedName>
        <fullName evidence="5">3-methylmercaptopropionyl-CoA ligase</fullName>
        <ecNumber evidence="4">6.2.1.44</ecNumber>
    </recommendedName>
</protein>
<proteinExistence type="inferred from homology"/>
<dbReference type="AlphaFoldDB" id="A0A1N7Q517"/>